<dbReference type="Proteomes" id="UP000305921">
    <property type="component" value="Unassembled WGS sequence"/>
</dbReference>
<sequence length="129" mass="14207">MPATVFAHQRQLHQRPDRAVLTLHGVGPLEQRVRTSGQAGVELTPEARQFRERILPDCVMQQTHPHGLSCWACVFLLPRQARFARQGAASGARGLPRPSGPRGWGLPRPSRAEGKIARRRIDLVGGLLG</sequence>
<dbReference type="AlphaFoldDB" id="A0A5R9E4I1"/>
<proteinExistence type="predicted"/>
<comment type="caution">
    <text evidence="2">The sequence shown here is derived from an EMBL/GenBank/DDBJ whole genome shotgun (WGS) entry which is preliminary data.</text>
</comment>
<dbReference type="EMBL" id="VAWE01000001">
    <property type="protein sequence ID" value="TLQ43772.1"/>
    <property type="molecule type" value="Genomic_DNA"/>
</dbReference>
<organism evidence="2 3">
    <name type="scientific">Streptomyces marianii</name>
    <dbReference type="NCBI Taxonomy" id="1817406"/>
    <lineage>
        <taxon>Bacteria</taxon>
        <taxon>Bacillati</taxon>
        <taxon>Actinomycetota</taxon>
        <taxon>Actinomycetes</taxon>
        <taxon>Kitasatosporales</taxon>
        <taxon>Streptomycetaceae</taxon>
        <taxon>Streptomyces</taxon>
    </lineage>
</organism>
<evidence type="ECO:0000313" key="2">
    <source>
        <dbReference type="EMBL" id="TLQ43772.1"/>
    </source>
</evidence>
<evidence type="ECO:0000256" key="1">
    <source>
        <dbReference type="SAM" id="MobiDB-lite"/>
    </source>
</evidence>
<name>A0A5R9E4I1_9ACTN</name>
<accession>A0A5R9E4I1</accession>
<feature type="region of interest" description="Disordered" evidence="1">
    <location>
        <begin position="86"/>
        <end position="111"/>
    </location>
</feature>
<evidence type="ECO:0000313" key="3">
    <source>
        <dbReference type="Proteomes" id="UP000305921"/>
    </source>
</evidence>
<reference evidence="2 3" key="1">
    <citation type="submission" date="2019-05" db="EMBL/GenBank/DDBJ databases">
        <title>Streptomyces marianii sp. nov., a novel marine actinomycete from southern coast of India.</title>
        <authorList>
            <person name="Iniyan A.M."/>
            <person name="Wink J."/>
            <person name="Ramprasad E."/>
            <person name="Ramana C.V."/>
            <person name="Bunk B."/>
            <person name="Sproer C."/>
            <person name="Joseph F.-J.R.S."/>
            <person name="Vincent S.G.P."/>
        </authorList>
    </citation>
    <scope>NUCLEOTIDE SEQUENCE [LARGE SCALE GENOMIC DNA]</scope>
    <source>
        <strain evidence="2 3">ICN19</strain>
    </source>
</reference>
<gene>
    <name evidence="2" type="ORF">FEF34_12040</name>
</gene>
<dbReference type="OrthoDB" id="9951895at2"/>
<protein>
    <submittedName>
        <fullName evidence="2">Uncharacterized protein</fullName>
    </submittedName>
</protein>
<keyword evidence="3" id="KW-1185">Reference proteome</keyword>